<accession>A0A0A9GP50</accession>
<organism evidence="1">
    <name type="scientific">Arundo donax</name>
    <name type="common">Giant reed</name>
    <name type="synonym">Donax arundinaceus</name>
    <dbReference type="NCBI Taxonomy" id="35708"/>
    <lineage>
        <taxon>Eukaryota</taxon>
        <taxon>Viridiplantae</taxon>
        <taxon>Streptophyta</taxon>
        <taxon>Embryophyta</taxon>
        <taxon>Tracheophyta</taxon>
        <taxon>Spermatophyta</taxon>
        <taxon>Magnoliopsida</taxon>
        <taxon>Liliopsida</taxon>
        <taxon>Poales</taxon>
        <taxon>Poaceae</taxon>
        <taxon>PACMAD clade</taxon>
        <taxon>Arundinoideae</taxon>
        <taxon>Arundineae</taxon>
        <taxon>Arundo</taxon>
    </lineage>
</organism>
<name>A0A0A9GP50_ARUDO</name>
<reference evidence="1" key="2">
    <citation type="journal article" date="2015" name="Data Brief">
        <title>Shoot transcriptome of the giant reed, Arundo donax.</title>
        <authorList>
            <person name="Barrero R.A."/>
            <person name="Guerrero F.D."/>
            <person name="Moolhuijzen P."/>
            <person name="Goolsby J.A."/>
            <person name="Tidwell J."/>
            <person name="Bellgard S.E."/>
            <person name="Bellgard M.I."/>
        </authorList>
    </citation>
    <scope>NUCLEOTIDE SEQUENCE</scope>
    <source>
        <tissue evidence="1">Shoot tissue taken approximately 20 cm above the soil surface</tissue>
    </source>
</reference>
<protein>
    <submittedName>
        <fullName evidence="1">Uncharacterized protein</fullName>
    </submittedName>
</protein>
<sequence>MARAASALESYTANPYPSFRFTVQWPNLWKRSSRYFCCTSRESHPICNDILFLASRRFGKLKPGLAMIPKDQIRRRGEAVREGARA</sequence>
<dbReference type="AlphaFoldDB" id="A0A0A9GP50"/>
<dbReference type="EMBL" id="GBRH01173570">
    <property type="protein sequence ID" value="JAE24326.1"/>
    <property type="molecule type" value="Transcribed_RNA"/>
</dbReference>
<proteinExistence type="predicted"/>
<evidence type="ECO:0000313" key="1">
    <source>
        <dbReference type="EMBL" id="JAE24326.1"/>
    </source>
</evidence>
<reference evidence="1" key="1">
    <citation type="submission" date="2014-09" db="EMBL/GenBank/DDBJ databases">
        <authorList>
            <person name="Magalhaes I.L.F."/>
            <person name="Oliveira U."/>
            <person name="Santos F.R."/>
            <person name="Vidigal T.H.D.A."/>
            <person name="Brescovit A.D."/>
            <person name="Santos A.J."/>
        </authorList>
    </citation>
    <scope>NUCLEOTIDE SEQUENCE</scope>
    <source>
        <tissue evidence="1">Shoot tissue taken approximately 20 cm above the soil surface</tissue>
    </source>
</reference>